<organism evidence="3 4">
    <name type="scientific">Alicyclobacillus macrosporangiidus</name>
    <dbReference type="NCBI Taxonomy" id="392015"/>
    <lineage>
        <taxon>Bacteria</taxon>
        <taxon>Bacillati</taxon>
        <taxon>Bacillota</taxon>
        <taxon>Bacilli</taxon>
        <taxon>Bacillales</taxon>
        <taxon>Alicyclobacillaceae</taxon>
        <taxon>Alicyclobacillus</taxon>
    </lineage>
</organism>
<dbReference type="Pfam" id="PF01548">
    <property type="entry name" value="DEDD_Tnp_IS110"/>
    <property type="match status" value="1"/>
</dbReference>
<gene>
    <name evidence="3" type="ORF">SAMN05421543_1802</name>
</gene>
<reference evidence="4" key="1">
    <citation type="submission" date="2016-10" db="EMBL/GenBank/DDBJ databases">
        <authorList>
            <person name="Varghese N."/>
        </authorList>
    </citation>
    <scope>NUCLEOTIDE SEQUENCE [LARGE SCALE GENOMIC DNA]</scope>
    <source>
        <strain evidence="4">DSM 17980</strain>
    </source>
</reference>
<keyword evidence="4" id="KW-1185">Reference proteome</keyword>
<feature type="domain" description="Transposase IS110-like N-terminal" evidence="1">
    <location>
        <begin position="10"/>
        <end position="157"/>
    </location>
</feature>
<protein>
    <submittedName>
        <fullName evidence="3">Transposase</fullName>
    </submittedName>
</protein>
<dbReference type="STRING" id="392015.SAMN05421543_1802"/>
<proteinExistence type="predicted"/>
<evidence type="ECO:0000259" key="1">
    <source>
        <dbReference type="Pfam" id="PF01548"/>
    </source>
</evidence>
<dbReference type="AlphaFoldDB" id="A0A1I7LKF3"/>
<sequence>MMDAIRECCAGLDVHQANVVACVLKGPLEERPQMFMREFPTVLSGLLELSDWLAELGCTEVAMESTGVYWKPVFNVLEATCKITLANASHIKNLPGRKTDKKDAQWIAELHRCGLVSNSFIAPREIRELRDLTRYRRKLKGYETSERNRILKILEDANIKISTFVSDVFGKSGRLMLSALINGEVIDPEQVADLAIGRLRSKIPELTKALNGRVNLHHRKMLQRCLEHLEFLEKSIAELEADMEQYFAPYQKQEELLQTIPGVGIHVARVILAEIGTDMSVFPSASHLSSWAGMSPGNHESAGKKKRVKTTPGNQGLKSVLLEAAWAASKTRTFLGAKFWSVAGRKGKKRATMVVAHKILVIAYFVLKEGQPYSELGHDYLERRKPISTEEMMIRRLEKQGYVVTRPSDTTA</sequence>
<evidence type="ECO:0000259" key="2">
    <source>
        <dbReference type="Pfam" id="PF02371"/>
    </source>
</evidence>
<dbReference type="GO" id="GO:0006313">
    <property type="term" value="P:DNA transposition"/>
    <property type="evidence" value="ECO:0007669"/>
    <property type="project" value="InterPro"/>
</dbReference>
<dbReference type="InterPro" id="IPR003346">
    <property type="entry name" value="Transposase_20"/>
</dbReference>
<name>A0A1I7LKF3_9BACL</name>
<dbReference type="EMBL" id="FPBV01000080">
    <property type="protein sequence ID" value="SFV10177.1"/>
    <property type="molecule type" value="Genomic_DNA"/>
</dbReference>
<dbReference type="PANTHER" id="PTHR33055:SF15">
    <property type="entry name" value="TRANSPOSASE-RELATED"/>
    <property type="match status" value="1"/>
</dbReference>
<dbReference type="Pfam" id="PF02371">
    <property type="entry name" value="Transposase_20"/>
    <property type="match status" value="1"/>
</dbReference>
<dbReference type="InterPro" id="IPR047650">
    <property type="entry name" value="Transpos_IS110"/>
</dbReference>
<evidence type="ECO:0000313" key="4">
    <source>
        <dbReference type="Proteomes" id="UP000183508"/>
    </source>
</evidence>
<dbReference type="InterPro" id="IPR002525">
    <property type="entry name" value="Transp_IS110-like_N"/>
</dbReference>
<evidence type="ECO:0000313" key="3">
    <source>
        <dbReference type="EMBL" id="SFV10177.1"/>
    </source>
</evidence>
<accession>A0A1I7LKF3</accession>
<dbReference type="Proteomes" id="UP000183508">
    <property type="component" value="Unassembled WGS sequence"/>
</dbReference>
<dbReference type="NCBIfam" id="NF033542">
    <property type="entry name" value="transpos_IS110"/>
    <property type="match status" value="1"/>
</dbReference>
<feature type="domain" description="Transposase IS116/IS110/IS902 C-terminal" evidence="2">
    <location>
        <begin position="255"/>
        <end position="331"/>
    </location>
</feature>
<dbReference type="PANTHER" id="PTHR33055">
    <property type="entry name" value="TRANSPOSASE FOR INSERTION SEQUENCE ELEMENT IS1111A"/>
    <property type="match status" value="1"/>
</dbReference>
<dbReference type="GO" id="GO:0003677">
    <property type="term" value="F:DNA binding"/>
    <property type="evidence" value="ECO:0007669"/>
    <property type="project" value="InterPro"/>
</dbReference>
<dbReference type="GO" id="GO:0004803">
    <property type="term" value="F:transposase activity"/>
    <property type="evidence" value="ECO:0007669"/>
    <property type="project" value="InterPro"/>
</dbReference>